<keyword evidence="3" id="KW-1185">Reference proteome</keyword>
<protein>
    <recommendedName>
        <fullName evidence="1">Ig-like domain-containing protein</fullName>
    </recommendedName>
</protein>
<reference evidence="3" key="1">
    <citation type="submission" date="2012-01" db="EMBL/GenBank/DDBJ databases">
        <authorList>
            <person name="Walter R."/>
            <person name="Schartl M."/>
            <person name="Warren W."/>
        </authorList>
    </citation>
    <scope>NUCLEOTIDE SEQUENCE [LARGE SCALE GENOMIC DNA]</scope>
    <source>
        <strain evidence="3">JP 163 A</strain>
    </source>
</reference>
<dbReference type="PANTHER" id="PTHR13771">
    <property type="entry name" value="INTERCELLULAR ADHESION MOLECULE"/>
    <property type="match status" value="1"/>
</dbReference>
<dbReference type="PANTHER" id="PTHR13771:SF9">
    <property type="entry name" value="INTERCELLULAR ADHESION MOLECULE 5"/>
    <property type="match status" value="1"/>
</dbReference>
<dbReference type="Ensembl" id="ENSXMAT00000030619.1">
    <property type="protein sequence ID" value="ENSXMAP00000029946.1"/>
    <property type="gene ID" value="ENSXMAG00000027721.1"/>
</dbReference>
<proteinExistence type="predicted"/>
<dbReference type="Gene3D" id="2.60.40.10">
    <property type="entry name" value="Immunoglobulins"/>
    <property type="match status" value="2"/>
</dbReference>
<name>A0A3B5QG58_XIPMA</name>
<dbReference type="InParanoid" id="A0A3B5QG58"/>
<evidence type="ECO:0000313" key="3">
    <source>
        <dbReference type="Proteomes" id="UP000002852"/>
    </source>
</evidence>
<accession>A0A3B5QG58</accession>
<reference evidence="2" key="4">
    <citation type="submission" date="2025-09" db="UniProtKB">
        <authorList>
            <consortium name="Ensembl"/>
        </authorList>
    </citation>
    <scope>IDENTIFICATION</scope>
    <source>
        <strain evidence="2">JP 163 A</strain>
    </source>
</reference>
<dbReference type="STRING" id="8083.ENSXMAP00000029946"/>
<dbReference type="GeneTree" id="ENSGT00940000159005"/>
<dbReference type="GO" id="GO:0005178">
    <property type="term" value="F:integrin binding"/>
    <property type="evidence" value="ECO:0007669"/>
    <property type="project" value="InterPro"/>
</dbReference>
<dbReference type="PROSITE" id="PS50835">
    <property type="entry name" value="IG_LIKE"/>
    <property type="match status" value="1"/>
</dbReference>
<dbReference type="InterPro" id="IPR013783">
    <property type="entry name" value="Ig-like_fold"/>
</dbReference>
<dbReference type="OMA" id="THKSSHQ"/>
<dbReference type="InterPro" id="IPR007110">
    <property type="entry name" value="Ig-like_dom"/>
</dbReference>
<evidence type="ECO:0000259" key="1">
    <source>
        <dbReference type="PROSITE" id="PS50835"/>
    </source>
</evidence>
<dbReference type="Proteomes" id="UP000002852">
    <property type="component" value="Unassembled WGS sequence"/>
</dbReference>
<sequence>MMTPSRLVVKFGDPTSATCVACQQACFPLDDSIRNMEVSLGTSNINGSTVTWTVNQTTEWNVTPKCYYTTIMNDQCCTDLPVTVYKSPESVSFSLNPSGPLTEGSEVTLQCDVQDIAPAENLTVTFYRGHTLLGQVKSSNPTKEPVNEIFSMSYNSTKEDNGVQFWCEAKLELGAEGPQPPLVVKSNETTVIHLINFLQSIDSNSYEIGVEILFIRRVMFATEAEICTELFHTNDRLQFVKYILFFGFVTTTKTHKSSHQGTQIYIIYLKIEH</sequence>
<dbReference type="AlphaFoldDB" id="A0A3B5QG58"/>
<dbReference type="GO" id="GO:0007155">
    <property type="term" value="P:cell adhesion"/>
    <property type="evidence" value="ECO:0007669"/>
    <property type="project" value="InterPro"/>
</dbReference>
<organism evidence="2 3">
    <name type="scientific">Xiphophorus maculatus</name>
    <name type="common">Southern platyfish</name>
    <name type="synonym">Platypoecilus maculatus</name>
    <dbReference type="NCBI Taxonomy" id="8083"/>
    <lineage>
        <taxon>Eukaryota</taxon>
        <taxon>Metazoa</taxon>
        <taxon>Chordata</taxon>
        <taxon>Craniata</taxon>
        <taxon>Vertebrata</taxon>
        <taxon>Euteleostomi</taxon>
        <taxon>Actinopterygii</taxon>
        <taxon>Neopterygii</taxon>
        <taxon>Teleostei</taxon>
        <taxon>Neoteleostei</taxon>
        <taxon>Acanthomorphata</taxon>
        <taxon>Ovalentaria</taxon>
        <taxon>Atherinomorphae</taxon>
        <taxon>Cyprinodontiformes</taxon>
        <taxon>Poeciliidae</taxon>
        <taxon>Poeciliinae</taxon>
        <taxon>Xiphophorus</taxon>
    </lineage>
</organism>
<evidence type="ECO:0000313" key="2">
    <source>
        <dbReference type="Ensembl" id="ENSXMAP00000029946.1"/>
    </source>
</evidence>
<dbReference type="InterPro" id="IPR047012">
    <property type="entry name" value="ICAM_VCAM"/>
</dbReference>
<dbReference type="SUPFAM" id="SSF48726">
    <property type="entry name" value="Immunoglobulin"/>
    <property type="match status" value="1"/>
</dbReference>
<reference evidence="2" key="3">
    <citation type="submission" date="2025-08" db="UniProtKB">
        <authorList>
            <consortium name="Ensembl"/>
        </authorList>
    </citation>
    <scope>IDENTIFICATION</scope>
    <source>
        <strain evidence="2">JP 163 A</strain>
    </source>
</reference>
<reference evidence="3" key="2">
    <citation type="journal article" date="2013" name="Nat. Genet.">
        <title>The genome of the platyfish, Xiphophorus maculatus, provides insights into evolutionary adaptation and several complex traits.</title>
        <authorList>
            <person name="Schartl M."/>
            <person name="Walter R.B."/>
            <person name="Shen Y."/>
            <person name="Garcia T."/>
            <person name="Catchen J."/>
            <person name="Amores A."/>
            <person name="Braasch I."/>
            <person name="Chalopin D."/>
            <person name="Volff J.N."/>
            <person name="Lesch K.P."/>
            <person name="Bisazza A."/>
            <person name="Minx P."/>
            <person name="Hillier L."/>
            <person name="Wilson R.K."/>
            <person name="Fuerstenberg S."/>
            <person name="Boore J."/>
            <person name="Searle S."/>
            <person name="Postlethwait J.H."/>
            <person name="Warren W.C."/>
        </authorList>
    </citation>
    <scope>NUCLEOTIDE SEQUENCE [LARGE SCALE GENOMIC DNA]</scope>
    <source>
        <strain evidence="3">JP 163 A</strain>
    </source>
</reference>
<dbReference type="InterPro" id="IPR036179">
    <property type="entry name" value="Ig-like_dom_sf"/>
</dbReference>
<feature type="domain" description="Ig-like" evidence="1">
    <location>
        <begin position="88"/>
        <end position="185"/>
    </location>
</feature>